<accession>A0ABZ2CAC8</accession>
<organism evidence="2 3">
    <name type="scientific">Niallia oryzisoli</name>
    <dbReference type="NCBI Taxonomy" id="1737571"/>
    <lineage>
        <taxon>Bacteria</taxon>
        <taxon>Bacillati</taxon>
        <taxon>Bacillota</taxon>
        <taxon>Bacilli</taxon>
        <taxon>Bacillales</taxon>
        <taxon>Bacillaceae</taxon>
        <taxon>Niallia</taxon>
    </lineage>
</organism>
<dbReference type="Gene3D" id="1.10.510.10">
    <property type="entry name" value="Transferase(Phosphotransferase) domain 1"/>
    <property type="match status" value="1"/>
</dbReference>
<dbReference type="InterPro" id="IPR000719">
    <property type="entry name" value="Prot_kinase_dom"/>
</dbReference>
<dbReference type="PANTHER" id="PTHR24347">
    <property type="entry name" value="SERINE/THREONINE-PROTEIN KINASE"/>
    <property type="match status" value="1"/>
</dbReference>
<evidence type="ECO:0000313" key="2">
    <source>
        <dbReference type="EMBL" id="WVX78967.1"/>
    </source>
</evidence>
<dbReference type="Proteomes" id="UP001357223">
    <property type="component" value="Chromosome"/>
</dbReference>
<dbReference type="Pfam" id="PF00069">
    <property type="entry name" value="Pkinase"/>
    <property type="match status" value="1"/>
</dbReference>
<gene>
    <name evidence="2" type="ORF">R4Z09_16805</name>
</gene>
<protein>
    <submittedName>
        <fullName evidence="2">Protein kinase</fullName>
    </submittedName>
</protein>
<dbReference type="InterPro" id="IPR011009">
    <property type="entry name" value="Kinase-like_dom_sf"/>
</dbReference>
<keyword evidence="2" id="KW-0808">Transferase</keyword>
<dbReference type="EMBL" id="CP137640">
    <property type="protein sequence ID" value="WVX78967.1"/>
    <property type="molecule type" value="Genomic_DNA"/>
</dbReference>
<dbReference type="RefSeq" id="WP_338447901.1">
    <property type="nucleotide sequence ID" value="NZ_CP137640.1"/>
</dbReference>
<keyword evidence="3" id="KW-1185">Reference proteome</keyword>
<dbReference type="SMART" id="SM00220">
    <property type="entry name" value="S_TKc"/>
    <property type="match status" value="1"/>
</dbReference>
<dbReference type="GO" id="GO:0016301">
    <property type="term" value="F:kinase activity"/>
    <property type="evidence" value="ECO:0007669"/>
    <property type="project" value="UniProtKB-KW"/>
</dbReference>
<feature type="domain" description="Protein kinase" evidence="1">
    <location>
        <begin position="27"/>
        <end position="264"/>
    </location>
</feature>
<dbReference type="PROSITE" id="PS50011">
    <property type="entry name" value="PROTEIN_KINASE_DOM"/>
    <property type="match status" value="1"/>
</dbReference>
<proteinExistence type="predicted"/>
<sequence length="264" mass="31412">MLKGAIRFTVDVFEKKLTNGTVINSRYEMMKFLGRGSYGSSYLVYDSFKQKEAVLKFLRMHRRFKNSGLVDFEQEQKLLKEINQPYFPQYYEKGEYNNKPFFTMEYVNGKTFEQLIFEEGKTYGEKEAFQISYELLRIIDWLHQNGIVHRDIRIPNVMFAQNQLRLIDFGLARKFDKQQLSNFPIDQIKRVISPVSDFYALGHFLLFLLYSTYEVEDNQREKSWEEELNLSFQAVVTIRKLLAIEEPYSSCSEIEKDFLQVMMA</sequence>
<dbReference type="SUPFAM" id="SSF56112">
    <property type="entry name" value="Protein kinase-like (PK-like)"/>
    <property type="match status" value="1"/>
</dbReference>
<name>A0ABZ2CAC8_9BACI</name>
<reference evidence="2 3" key="1">
    <citation type="submission" date="2023-10" db="EMBL/GenBank/DDBJ databases">
        <title>Niallia locisalis sp.nov. isolated from a salt pond sample.</title>
        <authorList>
            <person name="Li X.-J."/>
            <person name="Dong L."/>
        </authorList>
    </citation>
    <scope>NUCLEOTIDE SEQUENCE [LARGE SCALE GENOMIC DNA]</scope>
    <source>
        <strain evidence="2 3">DSM 29761</strain>
    </source>
</reference>
<evidence type="ECO:0000259" key="1">
    <source>
        <dbReference type="PROSITE" id="PS50011"/>
    </source>
</evidence>
<keyword evidence="2" id="KW-0418">Kinase</keyword>
<evidence type="ECO:0000313" key="3">
    <source>
        <dbReference type="Proteomes" id="UP001357223"/>
    </source>
</evidence>